<keyword evidence="1" id="KW-0614">Plasmid</keyword>
<sequence>MLITVQRTYPVDSTLRFEVAERPAISIVRVLQTFRDNV</sequence>
<dbReference type="Proteomes" id="UP000272010">
    <property type="component" value="Plasmid pYEE4"/>
</dbReference>
<evidence type="ECO:0000313" key="1">
    <source>
        <dbReference type="EMBL" id="AYF04098.1"/>
    </source>
</evidence>
<protein>
    <submittedName>
        <fullName evidence="1">Uncharacterized protein</fullName>
    </submittedName>
</protein>
<name>A0A386UUT5_9RHOB</name>
<proteinExistence type="predicted"/>
<dbReference type="AlphaFoldDB" id="A0A386UUT5"/>
<evidence type="ECO:0000313" key="2">
    <source>
        <dbReference type="Proteomes" id="UP000272010"/>
    </source>
</evidence>
<reference evidence="2" key="1">
    <citation type="submission" date="2018-07" db="EMBL/GenBank/DDBJ databases">
        <title>Genome Structure of the Opportunistic Pathogen Paracoccus yeei (Alphaproteobacteria) and Identification of Putative Virulence Factors.</title>
        <authorList>
            <person name="Lasek R."/>
            <person name="Szuplewska M."/>
            <person name="Mitura M."/>
            <person name="Decewicz P."/>
            <person name="Chmielowska C."/>
            <person name="Pawlot A."/>
            <person name="Sentkowska D."/>
            <person name="Czarnecki J."/>
            <person name="Bartosik D."/>
        </authorList>
    </citation>
    <scope>NUCLEOTIDE SEQUENCE [LARGE SCALE GENOMIC DNA]</scope>
    <source>
        <strain evidence="2">CCUG 32053</strain>
        <plasmid evidence="2">pyee4</plasmid>
    </source>
</reference>
<gene>
    <name evidence="1" type="ORF">PY32053_04603</name>
</gene>
<accession>A0A386UUT5</accession>
<organism evidence="1 2">
    <name type="scientific">Paracoccus yeei</name>
    <dbReference type="NCBI Taxonomy" id="147645"/>
    <lineage>
        <taxon>Bacteria</taxon>
        <taxon>Pseudomonadati</taxon>
        <taxon>Pseudomonadota</taxon>
        <taxon>Alphaproteobacteria</taxon>
        <taxon>Rhodobacterales</taxon>
        <taxon>Paracoccaceae</taxon>
        <taxon>Paracoccus</taxon>
    </lineage>
</organism>
<geneLocation type="plasmid" evidence="2">
    <name>pyee4</name>
</geneLocation>
<dbReference type="EMBL" id="CP031082">
    <property type="protein sequence ID" value="AYF04098.1"/>
    <property type="molecule type" value="Genomic_DNA"/>
</dbReference>